<keyword evidence="2" id="KW-0863">Zinc-finger</keyword>
<dbReference type="PANTHER" id="PTHR23110">
    <property type="entry name" value="BTB DOMAIN TRANSCRIPTION FACTOR"/>
    <property type="match status" value="1"/>
</dbReference>
<feature type="compositionally biased region" description="Acidic residues" evidence="3">
    <location>
        <begin position="368"/>
        <end position="409"/>
    </location>
</feature>
<dbReference type="InterPro" id="IPR008598">
    <property type="entry name" value="Di19_Zn-bd"/>
</dbReference>
<dbReference type="GO" id="GO:0048513">
    <property type="term" value="P:animal organ development"/>
    <property type="evidence" value="ECO:0007669"/>
    <property type="project" value="UniProtKB-ARBA"/>
</dbReference>
<organism evidence="6 7">
    <name type="scientific">Tetranychus urticae</name>
    <name type="common">Two-spotted spider mite</name>
    <dbReference type="NCBI Taxonomy" id="32264"/>
    <lineage>
        <taxon>Eukaryota</taxon>
        <taxon>Metazoa</taxon>
        <taxon>Ecdysozoa</taxon>
        <taxon>Arthropoda</taxon>
        <taxon>Chelicerata</taxon>
        <taxon>Arachnida</taxon>
        <taxon>Acari</taxon>
        <taxon>Acariformes</taxon>
        <taxon>Trombidiformes</taxon>
        <taxon>Prostigmata</taxon>
        <taxon>Eleutherengona</taxon>
        <taxon>Raphignathae</taxon>
        <taxon>Tetranychoidea</taxon>
        <taxon>Tetranychidae</taxon>
        <taxon>Tetranychus</taxon>
    </lineage>
</organism>
<reference evidence="6" key="2">
    <citation type="submission" date="2015-06" db="UniProtKB">
        <authorList>
            <consortium name="EnsemblMetazoa"/>
        </authorList>
    </citation>
    <scope>IDENTIFICATION</scope>
</reference>
<feature type="region of interest" description="Disordered" evidence="3">
    <location>
        <begin position="326"/>
        <end position="443"/>
    </location>
</feature>
<dbReference type="GO" id="GO:0005634">
    <property type="term" value="C:nucleus"/>
    <property type="evidence" value="ECO:0007669"/>
    <property type="project" value="TreeGrafter"/>
</dbReference>
<feature type="compositionally biased region" description="Basic residues" evidence="3">
    <location>
        <begin position="662"/>
        <end position="673"/>
    </location>
</feature>
<feature type="region of interest" description="Disordered" evidence="3">
    <location>
        <begin position="641"/>
        <end position="676"/>
    </location>
</feature>
<feature type="region of interest" description="Disordered" evidence="3">
    <location>
        <begin position="907"/>
        <end position="930"/>
    </location>
</feature>
<evidence type="ECO:0000259" key="5">
    <source>
        <dbReference type="PROSITE" id="PS50157"/>
    </source>
</evidence>
<evidence type="ECO:0000313" key="6">
    <source>
        <dbReference type="EnsemblMetazoa" id="tetur26g00100.1"/>
    </source>
</evidence>
<dbReference type="SUPFAM" id="SSF54695">
    <property type="entry name" value="POZ domain"/>
    <property type="match status" value="1"/>
</dbReference>
<evidence type="ECO:0000313" key="7">
    <source>
        <dbReference type="Proteomes" id="UP000015104"/>
    </source>
</evidence>
<dbReference type="SUPFAM" id="SSF57667">
    <property type="entry name" value="beta-beta-alpha zinc fingers"/>
    <property type="match status" value="1"/>
</dbReference>
<dbReference type="SMART" id="SM00225">
    <property type="entry name" value="BTB"/>
    <property type="match status" value="1"/>
</dbReference>
<dbReference type="PROSITE" id="PS50157">
    <property type="entry name" value="ZINC_FINGER_C2H2_2"/>
    <property type="match status" value="1"/>
</dbReference>
<dbReference type="InterPro" id="IPR000210">
    <property type="entry name" value="BTB/POZ_dom"/>
</dbReference>
<feature type="compositionally biased region" description="Low complexity" evidence="3">
    <location>
        <begin position="267"/>
        <end position="297"/>
    </location>
</feature>
<keyword evidence="2" id="KW-0479">Metal-binding</keyword>
<dbReference type="GO" id="GO:0003006">
    <property type="term" value="P:developmental process involved in reproduction"/>
    <property type="evidence" value="ECO:0007669"/>
    <property type="project" value="UniProtKB-ARBA"/>
</dbReference>
<dbReference type="Pfam" id="PF00651">
    <property type="entry name" value="BTB"/>
    <property type="match status" value="1"/>
</dbReference>
<evidence type="ECO:0000256" key="2">
    <source>
        <dbReference type="PROSITE-ProRule" id="PRU00042"/>
    </source>
</evidence>
<keyword evidence="7" id="KW-1185">Reference proteome</keyword>
<dbReference type="PANTHER" id="PTHR23110:SF109">
    <property type="entry name" value="FI07618P-RELATED"/>
    <property type="match status" value="1"/>
</dbReference>
<gene>
    <name evidence="6" type="primary">107368408</name>
</gene>
<accession>T1KXG6</accession>
<dbReference type="AlphaFoldDB" id="T1KXG6"/>
<feature type="region of interest" description="Disordered" evidence="3">
    <location>
        <begin position="694"/>
        <end position="732"/>
    </location>
</feature>
<dbReference type="InterPro" id="IPR051095">
    <property type="entry name" value="Dros_DevTransReg"/>
</dbReference>
<dbReference type="HOGENOM" id="CLU_314578_0_0_1"/>
<dbReference type="CDD" id="cd18315">
    <property type="entry name" value="BTB_POZ_BAB-like"/>
    <property type="match status" value="1"/>
</dbReference>
<dbReference type="GO" id="GO:0008270">
    <property type="term" value="F:zinc ion binding"/>
    <property type="evidence" value="ECO:0007669"/>
    <property type="project" value="UniProtKB-KW"/>
</dbReference>
<dbReference type="PROSITE" id="PS00028">
    <property type="entry name" value="ZINC_FINGER_C2H2_1"/>
    <property type="match status" value="1"/>
</dbReference>
<feature type="compositionally biased region" description="Polar residues" evidence="3">
    <location>
        <begin position="330"/>
        <end position="341"/>
    </location>
</feature>
<feature type="region of interest" description="Disordered" evidence="3">
    <location>
        <begin position="260"/>
        <end position="314"/>
    </location>
</feature>
<proteinExistence type="predicted"/>
<dbReference type="Proteomes" id="UP000015104">
    <property type="component" value="Unassembled WGS sequence"/>
</dbReference>
<dbReference type="InterPro" id="IPR013087">
    <property type="entry name" value="Znf_C2H2_type"/>
</dbReference>
<evidence type="ECO:0000259" key="4">
    <source>
        <dbReference type="PROSITE" id="PS50097"/>
    </source>
</evidence>
<dbReference type="Pfam" id="PF05605">
    <property type="entry name" value="zf-Di19"/>
    <property type="match status" value="1"/>
</dbReference>
<feature type="domain" description="C2H2-type" evidence="5">
    <location>
        <begin position="888"/>
        <end position="916"/>
    </location>
</feature>
<feature type="compositionally biased region" description="Basic and acidic residues" evidence="3">
    <location>
        <begin position="345"/>
        <end position="367"/>
    </location>
</feature>
<keyword evidence="2" id="KW-0862">Zinc</keyword>
<name>T1KXG6_TETUR</name>
<dbReference type="PROSITE" id="PS50097">
    <property type="entry name" value="BTB"/>
    <property type="match status" value="1"/>
</dbReference>
<keyword evidence="1" id="KW-0539">Nucleus</keyword>
<dbReference type="SMART" id="SM00355">
    <property type="entry name" value="ZnF_C2H2"/>
    <property type="match status" value="2"/>
</dbReference>
<feature type="compositionally biased region" description="Low complexity" evidence="3">
    <location>
        <begin position="721"/>
        <end position="732"/>
    </location>
</feature>
<feature type="region of interest" description="Disordered" evidence="3">
    <location>
        <begin position="476"/>
        <end position="514"/>
    </location>
</feature>
<feature type="compositionally biased region" description="Basic and acidic residues" evidence="3">
    <location>
        <begin position="911"/>
        <end position="924"/>
    </location>
</feature>
<protein>
    <recommendedName>
        <fullName evidence="8">BTB domain-containing protein</fullName>
    </recommendedName>
</protein>
<dbReference type="GO" id="GO:0048666">
    <property type="term" value="P:neuron development"/>
    <property type="evidence" value="ECO:0007669"/>
    <property type="project" value="UniProtKB-ARBA"/>
</dbReference>
<dbReference type="OrthoDB" id="10004641at2759"/>
<dbReference type="KEGG" id="tut:107368408"/>
<dbReference type="EnsemblMetazoa" id="tetur26g00100.1">
    <property type="protein sequence ID" value="tetur26g00100.1"/>
    <property type="gene ID" value="tetur26g00100"/>
</dbReference>
<dbReference type="InterPro" id="IPR036236">
    <property type="entry name" value="Znf_C2H2_sf"/>
</dbReference>
<feature type="compositionally biased region" description="Low complexity" evidence="3">
    <location>
        <begin position="641"/>
        <end position="653"/>
    </location>
</feature>
<dbReference type="InterPro" id="IPR011333">
    <property type="entry name" value="SKP1/BTB/POZ_sf"/>
</dbReference>
<evidence type="ECO:0000256" key="1">
    <source>
        <dbReference type="ARBA" id="ARBA00023242"/>
    </source>
</evidence>
<sequence length="930" mass="101632">MSSMGDSTLAYCYRRTESQVSKLLTNFGKLFTDQSLFDCSIICEGKVIKGHKFMLAASSDYFKAAFTSFNNTSCSNSALIIGEVPYDDLRLIIDYIYQGEIIIPSSQLSSLQRSCQWLKINCFLTTTTTPSTSSSSSISSTLATGLIPITSKKVFKVKSLASSTSSNDNLNYNASSSSASNKIKVKLDSSDSMMMMMINKDILSSSTSPSSSSSHELVNGHANGNLIGTLNRVPSLLYSNLFRSTPQMIKIVDPIILNSTNEQTNGSSVNSTTATTTTSSTSTSSLACATSTSPLLTHKTSPTAETRRGFPLPGEPFVQLRELLRREPNQSDNGQTDTVNGEVNGEDKMEMQENDHDEERRKVKEELIVEEEEEDGDGDDENDDEEEAEEVDIEEEQEQEEDGVIENDEEGKGQTVKGQQADNAGYLSSEEFEIDIPRSNEEGEDNIYYHHQHHQQKMDPMEGDNNGSSLQVEEEMEEEMERQIGSMEEERVEGGDEEEEEEEEEVDEDEDEDEVIDMRVNAGRRFDGLQSSQLAKSSSTLNHLSNTFKGSNLNAAAAAAVTAAVAAAVTGGSTSLGSNLVDECPSGDSLDLDCGDKLRATANYSMIPFTASIASSFTSATARAIAASTTLAVASGLLSKQQQQQQSHSHLSLNGINGSSLHHLHPHQHHHQQQHNETLFKTLNNSSNCDYKYDSSDVTVPLKRGRGRPPRHLRETTVNGSSSSSSNLNSSNLEPLRSTFKIRNILPSGTSSDLILQSNNSNTNNSNTTGATTNNGNHLNGTNHVNGNSNCTPNNQNTNHHVGNHIILSTSSNLGLTLKRKIRLTNHGLIGLVSGSSPKGRKPKLGAHSVDHSANGKNVCPYCPQVYYSNQAMNDHINNVHTGNSRKYTCDLCSKEFSWKISLTKHLRNSHKPENNKSEPELDTRQLTLM</sequence>
<feature type="compositionally biased region" description="Acidic residues" evidence="3">
    <location>
        <begin position="495"/>
        <end position="514"/>
    </location>
</feature>
<evidence type="ECO:0008006" key="8">
    <source>
        <dbReference type="Google" id="ProtNLM"/>
    </source>
</evidence>
<dbReference type="GO" id="GO:0006357">
    <property type="term" value="P:regulation of transcription by RNA polymerase II"/>
    <property type="evidence" value="ECO:0007669"/>
    <property type="project" value="TreeGrafter"/>
</dbReference>
<dbReference type="EMBL" id="CAEY01000695">
    <property type="status" value="NOT_ANNOTATED_CDS"/>
    <property type="molecule type" value="Genomic_DNA"/>
</dbReference>
<dbReference type="Gene3D" id="3.30.710.10">
    <property type="entry name" value="Potassium Channel Kv1.1, Chain A"/>
    <property type="match status" value="1"/>
</dbReference>
<reference evidence="7" key="1">
    <citation type="submission" date="2011-08" db="EMBL/GenBank/DDBJ databases">
        <authorList>
            <person name="Rombauts S."/>
        </authorList>
    </citation>
    <scope>NUCLEOTIDE SEQUENCE</scope>
    <source>
        <strain evidence="7">London</strain>
    </source>
</reference>
<feature type="domain" description="BTB" evidence="4">
    <location>
        <begin position="37"/>
        <end position="105"/>
    </location>
</feature>
<evidence type="ECO:0000256" key="3">
    <source>
        <dbReference type="SAM" id="MobiDB-lite"/>
    </source>
</evidence>
<dbReference type="Gene3D" id="3.30.160.60">
    <property type="entry name" value="Classic Zinc Finger"/>
    <property type="match status" value="1"/>
</dbReference>
<dbReference type="OMA" id="AMNDHIN"/>